<dbReference type="AlphaFoldDB" id="A0A058ZCQ9"/>
<dbReference type="RefSeq" id="XP_009493296.1">
    <property type="nucleotide sequence ID" value="XM_009495021.1"/>
</dbReference>
<gene>
    <name evidence="1" type="ORF">H696_01140</name>
</gene>
<keyword evidence="2" id="KW-1185">Reference proteome</keyword>
<dbReference type="Proteomes" id="UP000030693">
    <property type="component" value="Unassembled WGS sequence"/>
</dbReference>
<proteinExistence type="predicted"/>
<organism evidence="1">
    <name type="scientific">Fonticula alba</name>
    <name type="common">Slime mold</name>
    <dbReference type="NCBI Taxonomy" id="691883"/>
    <lineage>
        <taxon>Eukaryota</taxon>
        <taxon>Rotosphaerida</taxon>
        <taxon>Fonticulaceae</taxon>
        <taxon>Fonticula</taxon>
    </lineage>
</organism>
<protein>
    <submittedName>
        <fullName evidence="1">Uncharacterized protein</fullName>
    </submittedName>
</protein>
<dbReference type="EMBL" id="KB932202">
    <property type="protein sequence ID" value="KCV71718.1"/>
    <property type="molecule type" value="Genomic_DNA"/>
</dbReference>
<accession>A0A058ZCQ9</accession>
<sequence>MSDPAAFFLEWKQQLLGSLQACFQGGGDPRTPTPSERQHRLHVQRLLSLRSSTFVEQLARLDPARVDTSPLPAPYNELATVHITRCRLFIPLAEAFLSRQPRPAELHRRHSPDGWKIHPPLASTLIQTDQQGTPTDAELQLTAAMNTFATTLVDALSDACSASGSHSQPSGLLPPAALLLGWLLRTALTDLRYGAISAGLAHGNVVRCSSQFLSLLEAILGINAPCNLAGVRLRASLALYAMVQRLALQDPIRKLSRELETAHNQFSRRLPLTVDGQPVFCLKRTSGLMLLSLNPRFFGDYDLSLLYQQVARALLPANVHDAVHYYRQALRHCPPTHTRTIGG</sequence>
<dbReference type="GeneID" id="20525865"/>
<evidence type="ECO:0000313" key="2">
    <source>
        <dbReference type="Proteomes" id="UP000030693"/>
    </source>
</evidence>
<name>A0A058ZCQ9_FONAL</name>
<reference evidence="1" key="1">
    <citation type="submission" date="2013-04" db="EMBL/GenBank/DDBJ databases">
        <title>The Genome Sequence of Fonticula alba ATCC 38817.</title>
        <authorList>
            <consortium name="The Broad Institute Genomics Platform"/>
            <person name="Russ C."/>
            <person name="Cuomo C."/>
            <person name="Burger G."/>
            <person name="Gray M.W."/>
            <person name="Holland P.W.H."/>
            <person name="King N."/>
            <person name="Lang F.B.F."/>
            <person name="Roger A.J."/>
            <person name="Ruiz-Trillo I."/>
            <person name="Brown M."/>
            <person name="Walker B."/>
            <person name="Young S."/>
            <person name="Zeng Q."/>
            <person name="Gargeya S."/>
            <person name="Fitzgerald M."/>
            <person name="Haas B."/>
            <person name="Abouelleil A."/>
            <person name="Allen A.W."/>
            <person name="Alvarado L."/>
            <person name="Arachchi H.M."/>
            <person name="Berlin A.M."/>
            <person name="Chapman S.B."/>
            <person name="Gainer-Dewar J."/>
            <person name="Goldberg J."/>
            <person name="Griggs A."/>
            <person name="Gujja S."/>
            <person name="Hansen M."/>
            <person name="Howarth C."/>
            <person name="Imamovic A."/>
            <person name="Ireland A."/>
            <person name="Larimer J."/>
            <person name="McCowan C."/>
            <person name="Murphy C."/>
            <person name="Pearson M."/>
            <person name="Poon T.W."/>
            <person name="Priest M."/>
            <person name="Roberts A."/>
            <person name="Saif S."/>
            <person name="Shea T."/>
            <person name="Sisk P."/>
            <person name="Sykes S."/>
            <person name="Wortman J."/>
            <person name="Nusbaum C."/>
            <person name="Birren B."/>
        </authorList>
    </citation>
    <scope>NUCLEOTIDE SEQUENCE [LARGE SCALE GENOMIC DNA]</scope>
    <source>
        <strain evidence="1">ATCC 38817</strain>
    </source>
</reference>
<evidence type="ECO:0000313" key="1">
    <source>
        <dbReference type="EMBL" id="KCV71718.1"/>
    </source>
</evidence>